<evidence type="ECO:0000256" key="2">
    <source>
        <dbReference type="ARBA" id="ARBA00023043"/>
    </source>
</evidence>
<evidence type="ECO:0000256" key="1">
    <source>
        <dbReference type="ARBA" id="ARBA00022737"/>
    </source>
</evidence>
<protein>
    <submittedName>
        <fullName evidence="4">Ankyrin unc44</fullName>
    </submittedName>
</protein>
<reference evidence="4" key="1">
    <citation type="submission" date="2012-08" db="EMBL/GenBank/DDBJ databases">
        <title>Genome analysis of Colletotrichum orbiculare and Colletotrichum fructicola.</title>
        <authorList>
            <person name="Gan P.H.P."/>
            <person name="Ikeda K."/>
            <person name="Irieda H."/>
            <person name="Narusaka M."/>
            <person name="O'Connell R.J."/>
            <person name="Narusaka Y."/>
            <person name="Takano Y."/>
            <person name="Kubo Y."/>
            <person name="Shirasu K."/>
        </authorList>
    </citation>
    <scope>NUCLEOTIDE SEQUENCE</scope>
    <source>
        <strain evidence="4">Nara gc5</strain>
    </source>
</reference>
<name>L2GDD5_COLFN</name>
<dbReference type="EMBL" id="KB020525">
    <property type="protein sequence ID" value="ELA36276.1"/>
    <property type="molecule type" value="Genomic_DNA"/>
</dbReference>
<organism evidence="4">
    <name type="scientific">Colletotrichum fructicola (strain Nara gc5)</name>
    <name type="common">Anthracnose fungus</name>
    <name type="synonym">Colletotrichum gloeosporioides (strain Nara gc5)</name>
    <dbReference type="NCBI Taxonomy" id="1213859"/>
    <lineage>
        <taxon>Eukaryota</taxon>
        <taxon>Fungi</taxon>
        <taxon>Dikarya</taxon>
        <taxon>Ascomycota</taxon>
        <taxon>Pezizomycotina</taxon>
        <taxon>Sordariomycetes</taxon>
        <taxon>Hypocreomycetidae</taxon>
        <taxon>Glomerellales</taxon>
        <taxon>Glomerellaceae</taxon>
        <taxon>Colletotrichum</taxon>
        <taxon>Colletotrichum gloeosporioides species complex</taxon>
    </lineage>
</organism>
<feature type="repeat" description="ANK" evidence="3">
    <location>
        <begin position="125"/>
        <end position="157"/>
    </location>
</feature>
<keyword evidence="1" id="KW-0677">Repeat</keyword>
<feature type="repeat" description="ANK" evidence="3">
    <location>
        <begin position="81"/>
        <end position="113"/>
    </location>
</feature>
<accession>L2GDD5</accession>
<dbReference type="Gene3D" id="1.25.40.20">
    <property type="entry name" value="Ankyrin repeat-containing domain"/>
    <property type="match status" value="1"/>
</dbReference>
<evidence type="ECO:0000256" key="3">
    <source>
        <dbReference type="PROSITE-ProRule" id="PRU00023"/>
    </source>
</evidence>
<dbReference type="PROSITE" id="PS50297">
    <property type="entry name" value="ANK_REP_REGION"/>
    <property type="match status" value="2"/>
</dbReference>
<dbReference type="OrthoDB" id="4180939at2759"/>
<dbReference type="EMBL" id="ANPB02000011">
    <property type="protein sequence ID" value="KAF4474358.1"/>
    <property type="molecule type" value="Genomic_DNA"/>
</dbReference>
<dbReference type="SMART" id="SM00248">
    <property type="entry name" value="ANK"/>
    <property type="match status" value="2"/>
</dbReference>
<reference evidence="5 6" key="2">
    <citation type="submission" date="2012-08" db="EMBL/GenBank/DDBJ databases">
        <authorList>
            <person name="Gan P.H.P."/>
            <person name="Ikeda K."/>
            <person name="Irieda H."/>
            <person name="Narusaka M."/>
            <person name="O'Connell R.J."/>
            <person name="Narusaka Y."/>
            <person name="Takano Y."/>
            <person name="Kubo Y."/>
            <person name="Shirasu K."/>
        </authorList>
    </citation>
    <scope>NUCLEOTIDE SEQUENCE [LARGE SCALE GENOMIC DNA]</scope>
    <source>
        <strain evidence="5 6">Nara gc5</strain>
    </source>
</reference>
<dbReference type="HOGENOM" id="CLU_731607_0_0_1"/>
<proteinExistence type="predicted"/>
<dbReference type="PANTHER" id="PTHR24198">
    <property type="entry name" value="ANKYRIN REPEAT AND PROTEIN KINASE DOMAIN-CONTAINING PROTEIN"/>
    <property type="match status" value="1"/>
</dbReference>
<evidence type="ECO:0000313" key="4">
    <source>
        <dbReference type="EMBL" id="ELA36276.1"/>
    </source>
</evidence>
<dbReference type="AlphaFoldDB" id="L2GDD5"/>
<dbReference type="InParanoid" id="L2GDD5"/>
<reference evidence="5 6" key="3">
    <citation type="submission" date="2020-04" db="EMBL/GenBank/DDBJ databases">
        <title>Genome sequencing and assembly of multiple isolates from the Colletotrichum gloeosporioides species complex.</title>
        <authorList>
            <person name="Gan P."/>
            <person name="Shirasu K."/>
        </authorList>
    </citation>
    <scope>NUCLEOTIDE SEQUENCE [LARGE SCALE GENOMIC DNA]</scope>
    <source>
        <strain evidence="5 6">Nara gc5</strain>
    </source>
</reference>
<dbReference type="PANTHER" id="PTHR24198:SF165">
    <property type="entry name" value="ANKYRIN REPEAT-CONTAINING PROTEIN-RELATED"/>
    <property type="match status" value="1"/>
</dbReference>
<dbReference type="Proteomes" id="UP000011096">
    <property type="component" value="Unassembled WGS sequence"/>
</dbReference>
<sequence length="339" mass="37652">MQSTNLVDHGKTSSPVKQLRDLVWGEQPFARAADAKAATRILAIIKHTPIENIDERFSFEAKLLLPPVWVGDETRPRSDQASGTLLHFAAYSGLFDVVSFLLKKGADKDISLECNESAPIEYRLGKLTPVYLAASQKHYAVVEYLLRAGAEIGWSTHWPIYHQLPEVLDAMMSEAQHSTDGIWSAFEYVSSAWYGIRSKVERDKRVGEDGKVKKGQLKLVEVVLQHGAYGVIDSEDRVGFVNCALVALDCSAALALAQAGFASHGGDTHVDVDAFARACVSKLVSEKGFGDLREMLSIFLEARDIDWAEMDRSLEWHAKTEEQKRRACLFRKVSQGDIV</sequence>
<evidence type="ECO:0000313" key="5">
    <source>
        <dbReference type="EMBL" id="KAF4474358.1"/>
    </source>
</evidence>
<dbReference type="Pfam" id="PF12796">
    <property type="entry name" value="Ank_2"/>
    <property type="match status" value="1"/>
</dbReference>
<keyword evidence="6" id="KW-1185">Reference proteome</keyword>
<dbReference type="InterPro" id="IPR002110">
    <property type="entry name" value="Ankyrin_rpt"/>
</dbReference>
<dbReference type="InterPro" id="IPR036770">
    <property type="entry name" value="Ankyrin_rpt-contain_sf"/>
</dbReference>
<gene>
    <name evidence="4" type="ORF">CGGC5_486</name>
    <name evidence="5" type="ORF">CGGC5_v016904</name>
</gene>
<dbReference type="SUPFAM" id="SSF48403">
    <property type="entry name" value="Ankyrin repeat"/>
    <property type="match status" value="1"/>
</dbReference>
<dbReference type="PROSITE" id="PS50088">
    <property type="entry name" value="ANK_REPEAT"/>
    <property type="match status" value="2"/>
</dbReference>
<evidence type="ECO:0000313" key="6">
    <source>
        <dbReference type="Proteomes" id="UP000011096"/>
    </source>
</evidence>
<keyword evidence="2 3" id="KW-0040">ANK repeat</keyword>